<evidence type="ECO:0000313" key="1">
    <source>
        <dbReference type="EMBL" id="MBK7417419.1"/>
    </source>
</evidence>
<dbReference type="Proteomes" id="UP000739411">
    <property type="component" value="Unassembled WGS sequence"/>
</dbReference>
<protein>
    <submittedName>
        <fullName evidence="1">Uncharacterized protein</fullName>
    </submittedName>
</protein>
<organism evidence="1 2">
    <name type="scientific">Candidatus Dechloromonas phosphorivorans</name>
    <dbReference type="NCBI Taxonomy" id="2899244"/>
    <lineage>
        <taxon>Bacteria</taxon>
        <taxon>Pseudomonadati</taxon>
        <taxon>Pseudomonadota</taxon>
        <taxon>Betaproteobacteria</taxon>
        <taxon>Rhodocyclales</taxon>
        <taxon>Azonexaceae</taxon>
        <taxon>Dechloromonas</taxon>
    </lineage>
</organism>
<accession>A0A935K6A0</accession>
<name>A0A935K6A0_9RHOO</name>
<reference evidence="1 2" key="1">
    <citation type="submission" date="2020-10" db="EMBL/GenBank/DDBJ databases">
        <title>Connecting structure to function with the recovery of over 1000 high-quality activated sludge metagenome-assembled genomes encoding full-length rRNA genes using long-read sequencing.</title>
        <authorList>
            <person name="Singleton C.M."/>
            <person name="Petriglieri F."/>
            <person name="Kristensen J.M."/>
            <person name="Kirkegaard R.H."/>
            <person name="Michaelsen T.Y."/>
            <person name="Andersen M.H."/>
            <person name="Karst S.M."/>
            <person name="Dueholm M.S."/>
            <person name="Nielsen P.H."/>
            <person name="Albertsen M."/>
        </authorList>
    </citation>
    <scope>NUCLEOTIDE SEQUENCE [LARGE SCALE GENOMIC DNA]</scope>
    <source>
        <strain evidence="1">EsbW_18-Q3-R4-48_BATAC.463</strain>
    </source>
</reference>
<comment type="caution">
    <text evidence="1">The sequence shown here is derived from an EMBL/GenBank/DDBJ whole genome shotgun (WGS) entry which is preliminary data.</text>
</comment>
<sequence>MNVIIKIQERDAIPVRALPFVAGFEQFSLAPILSPYWIAMSAAMPNDPGIGSSLATFTIENGEIRQLAPNEWGAIIEQTDKPLNDAVRELPSGVFCLCRRFYKMAYVASMQHKRNKRP</sequence>
<evidence type="ECO:0000313" key="2">
    <source>
        <dbReference type="Proteomes" id="UP000739411"/>
    </source>
</evidence>
<dbReference type="EMBL" id="JADJMS010000052">
    <property type="protein sequence ID" value="MBK7417419.1"/>
    <property type="molecule type" value="Genomic_DNA"/>
</dbReference>
<proteinExistence type="predicted"/>
<dbReference type="AlphaFoldDB" id="A0A935K6A0"/>
<gene>
    <name evidence="1" type="ORF">IPJ38_22340</name>
</gene>